<dbReference type="AlphaFoldDB" id="A0A316J6C9"/>
<keyword evidence="2 4" id="KW-0418">Kinase</keyword>
<evidence type="ECO:0000259" key="3">
    <source>
        <dbReference type="Pfam" id="PF00294"/>
    </source>
</evidence>
<organism evidence="4 5">
    <name type="scientific">Falsochrobactrum shanghaiense</name>
    <dbReference type="NCBI Taxonomy" id="2201899"/>
    <lineage>
        <taxon>Bacteria</taxon>
        <taxon>Pseudomonadati</taxon>
        <taxon>Pseudomonadota</taxon>
        <taxon>Alphaproteobacteria</taxon>
        <taxon>Hyphomicrobiales</taxon>
        <taxon>Brucellaceae</taxon>
        <taxon>Falsochrobactrum</taxon>
    </lineage>
</organism>
<dbReference type="Gene3D" id="3.40.1190.20">
    <property type="match status" value="1"/>
</dbReference>
<name>A0A316J6C9_9HYPH</name>
<reference evidence="4 5" key="1">
    <citation type="submission" date="2018-05" db="EMBL/GenBank/DDBJ databases">
        <title>Comparative genomic sequence analysis between strain HN4 and CCM 8460T (Falsochrobactrum ovis) will provide more evidence to prove that HN4 is a new species of Falsochrobactrum.</title>
        <authorList>
            <person name="Lyu W."/>
            <person name="Sun L."/>
            <person name="Yao L."/>
        </authorList>
    </citation>
    <scope>NUCLEOTIDE SEQUENCE [LARGE SCALE GENOMIC DNA]</scope>
    <source>
        <strain evidence="4 5">HN4</strain>
    </source>
</reference>
<comment type="caution">
    <text evidence="4">The sequence shown here is derived from an EMBL/GenBank/DDBJ whole genome shotgun (WGS) entry which is preliminary data.</text>
</comment>
<gene>
    <name evidence="4" type="ORF">DKP76_14560</name>
</gene>
<evidence type="ECO:0000313" key="5">
    <source>
        <dbReference type="Proteomes" id="UP000245865"/>
    </source>
</evidence>
<proteinExistence type="predicted"/>
<dbReference type="InterPro" id="IPR029056">
    <property type="entry name" value="Ribokinase-like"/>
</dbReference>
<feature type="domain" description="Carbohydrate kinase PfkB" evidence="3">
    <location>
        <begin position="50"/>
        <end position="114"/>
    </location>
</feature>
<dbReference type="SUPFAM" id="SSF53613">
    <property type="entry name" value="Ribokinase-like"/>
    <property type="match status" value="1"/>
</dbReference>
<dbReference type="Proteomes" id="UP000245865">
    <property type="component" value="Unassembled WGS sequence"/>
</dbReference>
<keyword evidence="1" id="KW-0808">Transferase</keyword>
<evidence type="ECO:0000256" key="1">
    <source>
        <dbReference type="ARBA" id="ARBA00022679"/>
    </source>
</evidence>
<keyword evidence="5" id="KW-1185">Reference proteome</keyword>
<dbReference type="InterPro" id="IPR011611">
    <property type="entry name" value="PfkB_dom"/>
</dbReference>
<dbReference type="EMBL" id="QGDB01000005">
    <property type="protein sequence ID" value="PWL17234.1"/>
    <property type="molecule type" value="Genomic_DNA"/>
</dbReference>
<dbReference type="GO" id="GO:0016301">
    <property type="term" value="F:kinase activity"/>
    <property type="evidence" value="ECO:0007669"/>
    <property type="project" value="UniProtKB-KW"/>
</dbReference>
<dbReference type="Pfam" id="PF00294">
    <property type="entry name" value="PfkB"/>
    <property type="match status" value="2"/>
</dbReference>
<protein>
    <submittedName>
        <fullName evidence="4">Carbohydrate kinase</fullName>
    </submittedName>
</protein>
<evidence type="ECO:0000256" key="2">
    <source>
        <dbReference type="ARBA" id="ARBA00022777"/>
    </source>
</evidence>
<dbReference type="PANTHER" id="PTHR10584:SF166">
    <property type="entry name" value="RIBOKINASE"/>
    <property type="match status" value="1"/>
</dbReference>
<dbReference type="PANTHER" id="PTHR10584">
    <property type="entry name" value="SUGAR KINASE"/>
    <property type="match status" value="1"/>
</dbReference>
<feature type="domain" description="Carbohydrate kinase PfkB" evidence="3">
    <location>
        <begin position="194"/>
        <end position="257"/>
    </location>
</feature>
<dbReference type="RefSeq" id="WP_109707511.1">
    <property type="nucleotide sequence ID" value="NZ_QGDB01000005.1"/>
</dbReference>
<evidence type="ECO:0000313" key="4">
    <source>
        <dbReference type="EMBL" id="PWL17234.1"/>
    </source>
</evidence>
<accession>A0A316J6C9</accession>
<dbReference type="OrthoDB" id="9792663at2"/>
<sequence>MSRILVVAHLNHDRIWQIDRPLVAGARIPWGERAIRLGGGGFFTGSQLLALGHDVALVGSLGDDELGQSAWKQLAERGFDLTHVMWRDSKTQLTEILLEPTGERTILTPRNAPARPFTLRGEVHAQAAYINCFNPDAAIHAAFDAIPLVASQFPLSDSAVFRPADLMIGSRGDLAGLDMQTLWNRSRTLCGPRLRHLVITDGPNPITVFDGQQIHPVQPAKRVAVRSTIGAGDHFSANLISAILRGLTMSEAAGTASDATARWLDERDRKPVEEALETP</sequence>